<comment type="caution">
    <text evidence="1">The sequence shown here is derived from an EMBL/GenBank/DDBJ whole genome shotgun (WGS) entry which is preliminary data.</text>
</comment>
<name>A0ABR5CMZ4_9HYPH</name>
<evidence type="ECO:0000313" key="2">
    <source>
        <dbReference type="Proteomes" id="UP000052068"/>
    </source>
</evidence>
<dbReference type="Proteomes" id="UP000052068">
    <property type="component" value="Unassembled WGS sequence"/>
</dbReference>
<dbReference type="EMBL" id="JWJH01000019">
    <property type="protein sequence ID" value="KJF66151.1"/>
    <property type="molecule type" value="Genomic_DNA"/>
</dbReference>
<sequence length="69" mass="7643">MPDEIDPISGSKIDLELADAFADRLHITGISIREPVNTSCDAGTRLHIAQTRQPIGKLDCFPDREHGRM</sequence>
<reference evidence="1 2" key="1">
    <citation type="submission" date="2015-03" db="EMBL/GenBank/DDBJ databases">
        <title>Draft Genome Sequences of Agrobacterium nepotum Strain 39/7T (= CFBP 7436T = LMG 26435T) and Agrobacterium sp. Strain KFB 330 (= CFBP 8308 = LMG 28674).</title>
        <authorList>
            <person name="Kuzmanovic N."/>
            <person name="Pulawska J."/>
            <person name="Obradovic A."/>
        </authorList>
    </citation>
    <scope>NUCLEOTIDE SEQUENCE [LARGE SCALE GENOMIC DNA]</scope>
    <source>
        <strain evidence="1 2">39/7</strain>
    </source>
</reference>
<organism evidence="1 2">
    <name type="scientific">Rhizobium nepotum 39/7</name>
    <dbReference type="NCBI Taxonomy" id="1368418"/>
    <lineage>
        <taxon>Bacteria</taxon>
        <taxon>Pseudomonadati</taxon>
        <taxon>Pseudomonadota</taxon>
        <taxon>Alphaproteobacteria</taxon>
        <taxon>Hyphomicrobiales</taxon>
        <taxon>Rhizobiaceae</taxon>
        <taxon>Rhizobium/Agrobacterium group</taxon>
        <taxon>Rhizobium</taxon>
    </lineage>
</organism>
<gene>
    <name evidence="1" type="ORF">RS75_19235</name>
</gene>
<accession>A0ABR5CMZ4</accession>
<protein>
    <submittedName>
        <fullName evidence="1">Uncharacterized protein</fullName>
    </submittedName>
</protein>
<evidence type="ECO:0000313" key="1">
    <source>
        <dbReference type="EMBL" id="KJF66151.1"/>
    </source>
</evidence>
<proteinExistence type="predicted"/>
<keyword evidence="2" id="KW-1185">Reference proteome</keyword>